<feature type="topological domain" description="Cytoplasmic" evidence="27">
    <location>
        <begin position="229"/>
        <end position="248"/>
    </location>
</feature>
<comment type="catalytic activity">
    <reaction evidence="25">
        <text>1,2-di-(9Z,12Z,15Z-octadecatrienoyl)-sn-glycero-3-phosphoethanolamine + S-adenosyl-L-methionine = 1,2-di-(9Z,12Z,15Z-octadecatrienoyl)-sn-glycero-3-phospho-N-methylethanolamine + S-adenosyl-L-homocysteine + H(+)</text>
        <dbReference type="Rhea" id="RHEA:70751"/>
        <dbReference type="ChEBI" id="CHEBI:15378"/>
        <dbReference type="ChEBI" id="CHEBI:57856"/>
        <dbReference type="ChEBI" id="CHEBI:59789"/>
        <dbReference type="ChEBI" id="CHEBI:189858"/>
        <dbReference type="ChEBI" id="CHEBI:189859"/>
    </reaction>
    <physiologicalReaction direction="left-to-right" evidence="25">
        <dbReference type="Rhea" id="RHEA:70752"/>
    </physiologicalReaction>
</comment>
<proteinExistence type="inferred from homology"/>
<reference evidence="29" key="1">
    <citation type="submission" date="2021-04" db="EMBL/GenBank/DDBJ databases">
        <authorList>
            <consortium name="Wellcome Sanger Institute Data Sharing"/>
        </authorList>
    </citation>
    <scope>NUCLEOTIDE SEQUENCE [LARGE SCALE GENOMIC DNA]</scope>
</reference>
<evidence type="ECO:0000256" key="25">
    <source>
        <dbReference type="ARBA" id="ARBA00052126"/>
    </source>
</evidence>
<comment type="catalytic activity">
    <reaction evidence="21">
        <text>1,2-di-(9Z,12Z-octadecadienoyl)-sn-glycero-3-phospho-N,N-dimethylethanolamine + S-adenosyl-L-methionine = 1,2-di-(9Z,12Z-octadecadienoyl)-sn-glycero-3-phosphocholine + S-adenosyl-L-homocysteine + H(+)</text>
        <dbReference type="Rhea" id="RHEA:70747"/>
        <dbReference type="ChEBI" id="CHEBI:15378"/>
        <dbReference type="ChEBI" id="CHEBI:42027"/>
        <dbReference type="ChEBI" id="CHEBI:57856"/>
        <dbReference type="ChEBI" id="CHEBI:59789"/>
        <dbReference type="ChEBI" id="CHEBI:189849"/>
    </reaction>
    <physiologicalReaction direction="left-to-right" evidence="21">
        <dbReference type="Rhea" id="RHEA:70748"/>
    </physiologicalReaction>
</comment>
<dbReference type="EC" id="2.1.1.71" evidence="27"/>
<organism evidence="29 30">
    <name type="scientific">Sparus aurata</name>
    <name type="common">Gilthead sea bream</name>
    <dbReference type="NCBI Taxonomy" id="8175"/>
    <lineage>
        <taxon>Eukaryota</taxon>
        <taxon>Metazoa</taxon>
        <taxon>Chordata</taxon>
        <taxon>Craniata</taxon>
        <taxon>Vertebrata</taxon>
        <taxon>Euteleostomi</taxon>
        <taxon>Actinopterygii</taxon>
        <taxon>Neopterygii</taxon>
        <taxon>Teleostei</taxon>
        <taxon>Neoteleostei</taxon>
        <taxon>Acanthomorphata</taxon>
        <taxon>Eupercaria</taxon>
        <taxon>Spariformes</taxon>
        <taxon>Sparidae</taxon>
        <taxon>Sparus</taxon>
    </lineage>
</organism>
<evidence type="ECO:0000256" key="15">
    <source>
        <dbReference type="ARBA" id="ARBA00050433"/>
    </source>
</evidence>
<keyword evidence="13 27" id="KW-0594">Phospholipid biosynthesis</keyword>
<comment type="catalytic activity">
    <reaction evidence="27">
        <text>a 1,2-diacyl-sn-glycero-3-phospho-N,N-dimethylethanolamine + S-adenosyl-L-methionine = a 1,2-diacyl-sn-glycero-3-phosphocholine + S-adenosyl-L-homocysteine + H(+)</text>
        <dbReference type="Rhea" id="RHEA:32739"/>
        <dbReference type="ChEBI" id="CHEBI:15378"/>
        <dbReference type="ChEBI" id="CHEBI:57643"/>
        <dbReference type="ChEBI" id="CHEBI:57856"/>
        <dbReference type="ChEBI" id="CHEBI:59789"/>
        <dbReference type="ChEBI" id="CHEBI:64572"/>
    </reaction>
</comment>
<keyword evidence="12 27" id="KW-0472">Membrane</keyword>
<reference evidence="29" key="3">
    <citation type="submission" date="2025-09" db="UniProtKB">
        <authorList>
            <consortium name="Ensembl"/>
        </authorList>
    </citation>
    <scope>IDENTIFICATION</scope>
</reference>
<dbReference type="GO" id="GO:0004608">
    <property type="term" value="F:phosphatidylethanolamine N-methyltransferase activity"/>
    <property type="evidence" value="ECO:0007669"/>
    <property type="project" value="UniProtKB-UniRule"/>
</dbReference>
<comment type="catalytic activity">
    <reaction evidence="20">
        <text>1,2-di-(9Z,12Z,15Z-octadecatrienoyl)-sn-glycero-3-phospho-N,N-dimethylethanolamine + S-adenosyl-L-methionine = 1,2-di-(9Z,12Z,15Z-octadecatrienoyl)-sn-glycero-3-phosphocholine + S-adenosyl-L-homocysteine + H(+)</text>
        <dbReference type="Rhea" id="RHEA:70759"/>
        <dbReference type="ChEBI" id="CHEBI:15378"/>
        <dbReference type="ChEBI" id="CHEBI:57856"/>
        <dbReference type="ChEBI" id="CHEBI:59789"/>
        <dbReference type="ChEBI" id="CHEBI:86161"/>
        <dbReference type="ChEBI" id="CHEBI:189860"/>
    </reaction>
    <physiologicalReaction direction="left-to-right" evidence="20">
        <dbReference type="Rhea" id="RHEA:70760"/>
    </physiologicalReaction>
</comment>
<comment type="pathway">
    <text evidence="1 27">Phospholipid metabolism; phosphatidylcholine biosynthesis.</text>
</comment>
<evidence type="ECO:0000256" key="23">
    <source>
        <dbReference type="ARBA" id="ARBA00051880"/>
    </source>
</evidence>
<comment type="catalytic activity">
    <reaction evidence="22">
        <text>1,2-di-(9Z-octadecenoyl)-sn-glycero-3-phospho-N-methylethanolamine + S-adenosyl-L-methionine = 1,2-di-(9Z-octadecenoyl)-sn-glycero-3-phospho-N,N-dimethylethanolamine + S-adenosyl-L-homocysteine + H(+)</text>
        <dbReference type="Rhea" id="RHEA:46112"/>
        <dbReference type="ChEBI" id="CHEBI:15378"/>
        <dbReference type="ChEBI" id="CHEBI:57856"/>
        <dbReference type="ChEBI" id="CHEBI:59789"/>
        <dbReference type="ChEBI" id="CHEBI:85679"/>
        <dbReference type="ChEBI" id="CHEBI:85680"/>
    </reaction>
    <physiologicalReaction direction="left-to-right" evidence="22">
        <dbReference type="Rhea" id="RHEA:46113"/>
    </physiologicalReaction>
</comment>
<comment type="catalytic activity">
    <reaction evidence="23">
        <text>1,2-di-(9Z,12Z,15Z-octadecatrienoyl)-sn-glycero-3-phospho-N-methylethanolamine + S-adenosyl-L-methionine = 1,2-di-(9Z,12Z,15Z-octadecatrienoyl)-sn-glycero-3-phospho-N,N-dimethylethanolamine + S-adenosyl-L-homocysteine + H(+)</text>
        <dbReference type="Rhea" id="RHEA:70755"/>
        <dbReference type="ChEBI" id="CHEBI:15378"/>
        <dbReference type="ChEBI" id="CHEBI:57856"/>
        <dbReference type="ChEBI" id="CHEBI:59789"/>
        <dbReference type="ChEBI" id="CHEBI:189859"/>
        <dbReference type="ChEBI" id="CHEBI:189860"/>
    </reaction>
    <physiologicalReaction direction="left-to-right" evidence="23">
        <dbReference type="Rhea" id="RHEA:70756"/>
    </physiologicalReaction>
</comment>
<evidence type="ECO:0000256" key="8">
    <source>
        <dbReference type="ARBA" id="ARBA00022824"/>
    </source>
</evidence>
<evidence type="ECO:0000256" key="24">
    <source>
        <dbReference type="ARBA" id="ARBA00051941"/>
    </source>
</evidence>
<keyword evidence="30" id="KW-1185">Reference proteome</keyword>
<dbReference type="GO" id="GO:0005789">
    <property type="term" value="C:endoplasmic reticulum membrane"/>
    <property type="evidence" value="ECO:0007669"/>
    <property type="project" value="UniProtKB-SubCell"/>
</dbReference>
<evidence type="ECO:0000256" key="13">
    <source>
        <dbReference type="ARBA" id="ARBA00023209"/>
    </source>
</evidence>
<keyword evidence="10 27" id="KW-0443">Lipid metabolism</keyword>
<dbReference type="InterPro" id="IPR007318">
    <property type="entry name" value="Phopholipid_MeTrfase"/>
</dbReference>
<evidence type="ECO:0000256" key="16">
    <source>
        <dbReference type="ARBA" id="ARBA00050744"/>
    </source>
</evidence>
<dbReference type="Ensembl" id="ENSSAUT00010062718.1">
    <property type="protein sequence ID" value="ENSSAUP00010059792.1"/>
    <property type="gene ID" value="ENSSAUG00010024286.1"/>
</dbReference>
<comment type="catalytic activity">
    <reaction evidence="27">
        <text>a 1,2-diacyl-sn-glycero-3-phospho-N-methylethanolamine + S-adenosyl-L-methionine = a 1,2-diacyl-sn-glycero-3-phospho-N,N-dimethylethanolamine + S-adenosyl-L-homocysteine + H(+)</text>
        <dbReference type="Rhea" id="RHEA:32735"/>
        <dbReference type="ChEBI" id="CHEBI:15378"/>
        <dbReference type="ChEBI" id="CHEBI:57856"/>
        <dbReference type="ChEBI" id="CHEBI:59789"/>
        <dbReference type="ChEBI" id="CHEBI:64572"/>
        <dbReference type="ChEBI" id="CHEBI:64573"/>
        <dbReference type="EC" id="2.1.1.71"/>
    </reaction>
</comment>
<comment type="catalytic activity">
    <reaction evidence="19">
        <text>1-hexadecanoyl-2-(4Z,7Z,10Z,13Z,16Z,19Z-docosahexaenoyl)-sn-glycero-3-phospho-N-methylethanolamine + S-adenosyl-L-methionine = 1-hexadecanoyl-2-(4Z,7Z,10Z,13Z,16Z,19Z-docosahexaenoyl)-sn-glycero-3-phospho-N,N-dimethylethanolamine + S-adenosyl-L-homocysteine + H(+)</text>
        <dbReference type="Rhea" id="RHEA:70767"/>
        <dbReference type="ChEBI" id="CHEBI:15378"/>
        <dbReference type="ChEBI" id="CHEBI:57856"/>
        <dbReference type="ChEBI" id="CHEBI:59789"/>
        <dbReference type="ChEBI" id="CHEBI:189861"/>
        <dbReference type="ChEBI" id="CHEBI:189862"/>
    </reaction>
    <physiologicalReaction direction="left-to-right" evidence="19">
        <dbReference type="Rhea" id="RHEA:70768"/>
    </physiologicalReaction>
</comment>
<comment type="function">
    <text evidence="27">Catalyzes the three sequential steps of the methylation pathway for the biosynthesis of phosphatidylcholine, a critical and essential component for membrane structure. Uses S-adenosylmethionine (S-adenosyl-L-methionine, SAM or AdoMet) as the methyl group donor for the methylation of phosphatidylethanolamine (1,2-diacyl-sn-glycero-3-phosphoethanolamine, PE) to phosphatidylmonomethylethanolamine (1,2-diacyl-sn-glycero-3-phospho-N-methylethanolamine, PMME), PMME to phosphatidyldimethylethanolamine (1,2-diacyl-sn-glycero-3-phospho-N,N-dimethylethanolamine, PDME), and PDME to phosphatidylcholine (1,2-diacyl-sn-glycero-3-phosphocholine, PC), producing S-adenosyl-L-homocysteine in each step.</text>
</comment>
<evidence type="ECO:0000256" key="17">
    <source>
        <dbReference type="ARBA" id="ARBA00050788"/>
    </source>
</evidence>
<evidence type="ECO:0000256" key="11">
    <source>
        <dbReference type="ARBA" id="ARBA00023128"/>
    </source>
</evidence>
<reference evidence="29" key="2">
    <citation type="submission" date="2025-08" db="UniProtKB">
        <authorList>
            <consortium name="Ensembl"/>
        </authorList>
    </citation>
    <scope>IDENTIFICATION</scope>
</reference>
<evidence type="ECO:0000256" key="5">
    <source>
        <dbReference type="ARBA" id="ARBA00022679"/>
    </source>
</evidence>
<protein>
    <recommendedName>
        <fullName evidence="27">Phosphatidylethanolamine N-methyltransferase</fullName>
        <shortName evidence="27">PEAMT</shortName>
        <shortName evidence="27">PEMT</shortName>
        <ecNumber evidence="27">2.1.1.17</ecNumber>
        <ecNumber evidence="27">2.1.1.71</ecNumber>
    </recommendedName>
    <alternativeName>
        <fullName evidence="27">Phospholipid methyltransferase</fullName>
        <shortName evidence="27">PLMT</shortName>
    </alternativeName>
</protein>
<evidence type="ECO:0000256" key="9">
    <source>
        <dbReference type="ARBA" id="ARBA00022989"/>
    </source>
</evidence>
<evidence type="ECO:0000256" key="10">
    <source>
        <dbReference type="ARBA" id="ARBA00023098"/>
    </source>
</evidence>
<comment type="similarity">
    <text evidence="27">Belongs to the class VI-like SAM-binding methyltransferase superfamily. PEMT/PEM2 methyltransferase family.</text>
</comment>
<evidence type="ECO:0000313" key="29">
    <source>
        <dbReference type="Ensembl" id="ENSSAUP00010059792.1"/>
    </source>
</evidence>
<evidence type="ECO:0000256" key="3">
    <source>
        <dbReference type="ARBA" id="ARBA00022516"/>
    </source>
</evidence>
<feature type="binding site" evidence="27">
    <location>
        <begin position="230"/>
        <end position="231"/>
    </location>
    <ligand>
        <name>S-adenosyl-L-methionine</name>
        <dbReference type="ChEBI" id="CHEBI:59789"/>
    </ligand>
</feature>
<name>A0A671YET9_SPAAU</name>
<dbReference type="PANTHER" id="PTHR15458:SF5">
    <property type="entry name" value="PHOSPHATIDYLETHANOLAMINE N-METHYLTRANSFERASE"/>
    <property type="match status" value="1"/>
</dbReference>
<feature type="binding site" evidence="27">
    <location>
        <begin position="148"/>
        <end position="150"/>
    </location>
    <ligand>
        <name>S-adenosyl-L-methionine</name>
        <dbReference type="ChEBI" id="CHEBI:59789"/>
    </ligand>
</feature>
<evidence type="ECO:0000256" key="1">
    <source>
        <dbReference type="ARBA" id="ARBA00004969"/>
    </source>
</evidence>
<keyword evidence="3 27" id="KW-0444">Lipid biosynthesis</keyword>
<evidence type="ECO:0000256" key="19">
    <source>
        <dbReference type="ARBA" id="ARBA00050899"/>
    </source>
</evidence>
<keyword evidence="7 27" id="KW-0812">Transmembrane</keyword>
<evidence type="ECO:0000256" key="14">
    <source>
        <dbReference type="ARBA" id="ARBA00023264"/>
    </source>
</evidence>
<evidence type="ECO:0000256" key="26">
    <source>
        <dbReference type="ARBA" id="ARBA00052148"/>
    </source>
</evidence>
<feature type="topological domain" description="Lumenal" evidence="27">
    <location>
        <begin position="1"/>
        <end position="62"/>
    </location>
</feature>
<evidence type="ECO:0000256" key="28">
    <source>
        <dbReference type="SAM" id="Phobius"/>
    </source>
</evidence>
<dbReference type="HAMAP" id="MF_03216">
    <property type="entry name" value="PLMT"/>
    <property type="match status" value="1"/>
</dbReference>
<sequence length="248" mass="28051">MTFNTFSIRSKLHLKGCIFGIICVLKVRYVCFSPHGPFSPGCFSQMDLKWMEELLKHINFHDSNFCIAVIAIIFNPLFWNVVARWEHRTRRLSKLFGSPYLACYCLGFVIILLNVYRSHSMTVAMKAQARWEVMDRTDVFYTGVALIVLGTLLVVSSFLALGFTGTFLGDYFGILMDEKVTGFPFNIVENPMYWGSTANYLGLALIGASPVGLVLTAIVAGAYKVAIRYEGPFTGLIYQERSQHRKHE</sequence>
<keyword evidence="6 27" id="KW-0949">S-adenosyl-L-methionine</keyword>
<feature type="transmembrane region" description="Helical" evidence="28">
    <location>
        <begin position="58"/>
        <end position="79"/>
    </location>
</feature>
<dbReference type="Pfam" id="PF04191">
    <property type="entry name" value="PEMT"/>
    <property type="match status" value="1"/>
</dbReference>
<dbReference type="EC" id="2.1.1.17" evidence="27"/>
<dbReference type="GeneTree" id="ENSGT00390000007041"/>
<feature type="topological domain" description="Cytoplasmic" evidence="27">
    <location>
        <begin position="117"/>
        <end position="143"/>
    </location>
</feature>
<comment type="catalytic activity">
    <reaction evidence="16">
        <text>1-hexadecanoyl-2-(4Z,7Z,10Z,13Z,16Z,19Z-docosahexaenoyl)-sn-glycero-3-phosphoethanolamine + S-adenosyl-L-methionine = 1-hexadecanoyl-2-(4Z,7Z,10Z,13Z,16Z,19Z-docosahexaenoyl)-sn-glycero-3-phospho-N-methylethanolamine + S-adenosyl-L-homocysteine + H(+)</text>
        <dbReference type="Rhea" id="RHEA:70763"/>
        <dbReference type="ChEBI" id="CHEBI:15378"/>
        <dbReference type="ChEBI" id="CHEBI:57856"/>
        <dbReference type="ChEBI" id="CHEBI:59789"/>
        <dbReference type="ChEBI" id="CHEBI:78261"/>
        <dbReference type="ChEBI" id="CHEBI:189861"/>
    </reaction>
    <physiologicalReaction direction="left-to-right" evidence="16">
        <dbReference type="Rhea" id="RHEA:70764"/>
    </physiologicalReaction>
</comment>
<evidence type="ECO:0000313" key="30">
    <source>
        <dbReference type="Proteomes" id="UP000472265"/>
    </source>
</evidence>
<evidence type="ECO:0000256" key="27">
    <source>
        <dbReference type="HAMAP-Rule" id="MF_03216"/>
    </source>
</evidence>
<dbReference type="FunFam" id="1.20.120.1630:FF:000005">
    <property type="entry name" value="Phosphatidylethanolamine N-methyltransferase"/>
    <property type="match status" value="1"/>
</dbReference>
<dbReference type="GO" id="GO:0031966">
    <property type="term" value="C:mitochondrial membrane"/>
    <property type="evidence" value="ECO:0007669"/>
    <property type="project" value="UniProtKB-SubCell"/>
</dbReference>
<dbReference type="PROSITE" id="PS51599">
    <property type="entry name" value="SAM_PEMT_PEM2"/>
    <property type="match status" value="1"/>
</dbReference>
<comment type="catalytic activity">
    <reaction evidence="18">
        <text>1,2-di-(9Z,12Z-octadecadienoyl)-sn-glycero-3-phospho-N-methylethanolamine + S-adenosyl-L-methionine = 1,2-di-(9Z,12Z-octadecadienoyl)-sn-glycero-3-phospho-N,N-dimethylethanolamine + S-adenosyl-L-homocysteine + H(+)</text>
        <dbReference type="Rhea" id="RHEA:70743"/>
        <dbReference type="ChEBI" id="CHEBI:15378"/>
        <dbReference type="ChEBI" id="CHEBI:57856"/>
        <dbReference type="ChEBI" id="CHEBI:59789"/>
        <dbReference type="ChEBI" id="CHEBI:189848"/>
        <dbReference type="ChEBI" id="CHEBI:189849"/>
    </reaction>
    <physiologicalReaction direction="left-to-right" evidence="18">
        <dbReference type="Rhea" id="RHEA:70744"/>
    </physiologicalReaction>
</comment>
<dbReference type="AlphaFoldDB" id="A0A671YET9"/>
<feature type="transmembrane region" description="Helical" evidence="28">
    <location>
        <begin position="139"/>
        <end position="163"/>
    </location>
</feature>
<dbReference type="GO" id="GO:0006656">
    <property type="term" value="P:phosphatidylcholine biosynthetic process"/>
    <property type="evidence" value="ECO:0007669"/>
    <property type="project" value="UniProtKB-UniRule"/>
</dbReference>
<accession>A0A671YET9</accession>
<keyword evidence="4 27" id="KW-0489">Methyltransferase</keyword>
<dbReference type="InterPro" id="IPR024960">
    <property type="entry name" value="PEMT/MFAP"/>
</dbReference>
<dbReference type="GO" id="GO:0000773">
    <property type="term" value="F:phosphatidyl-N-methylethanolamine N-methyltransferase activity"/>
    <property type="evidence" value="ECO:0007669"/>
    <property type="project" value="UniProtKB-UniRule"/>
</dbReference>
<dbReference type="Proteomes" id="UP000472265">
    <property type="component" value="Chromosome 20"/>
</dbReference>
<comment type="catalytic activity">
    <reaction evidence="27">
        <text>a 1,2-diacyl-sn-glycero-3-phosphoethanolamine + S-adenosyl-L-methionine = a 1,2-diacyl-sn-glycero-3-phospho-N-methylethanolamine + S-adenosyl-L-homocysteine + H(+)</text>
        <dbReference type="Rhea" id="RHEA:11164"/>
        <dbReference type="ChEBI" id="CHEBI:15378"/>
        <dbReference type="ChEBI" id="CHEBI:57856"/>
        <dbReference type="ChEBI" id="CHEBI:59789"/>
        <dbReference type="ChEBI" id="CHEBI:64573"/>
        <dbReference type="ChEBI" id="CHEBI:64612"/>
        <dbReference type="EC" id="2.1.1.17"/>
    </reaction>
</comment>
<comment type="catalytic activity">
    <reaction evidence="26">
        <text>1,2-di-(9Z-octadecenoyl)-sn-glycero-3-phospho-N,N-dimethylethanolamine + S-adenosyl-L-methionine = 1,2-di-(9Z-octadecenoyl)-sn-glycero-3-phosphocholine + S-adenosyl-L-homocysteine + H(+)</text>
        <dbReference type="Rhea" id="RHEA:70623"/>
        <dbReference type="ChEBI" id="CHEBI:15378"/>
        <dbReference type="ChEBI" id="CHEBI:57856"/>
        <dbReference type="ChEBI" id="CHEBI:59789"/>
        <dbReference type="ChEBI" id="CHEBI:74669"/>
        <dbReference type="ChEBI" id="CHEBI:85680"/>
    </reaction>
    <physiologicalReaction direction="left-to-right" evidence="26">
        <dbReference type="Rhea" id="RHEA:70624"/>
    </physiologicalReaction>
</comment>
<dbReference type="PANTHER" id="PTHR15458">
    <property type="entry name" value="PHOSPHATIDYLETHANOLAMINE N-METHYLTRANSFERASE"/>
    <property type="match status" value="1"/>
</dbReference>
<evidence type="ECO:0000256" key="18">
    <source>
        <dbReference type="ARBA" id="ARBA00050814"/>
    </source>
</evidence>
<dbReference type="UniPathway" id="UPA00753"/>
<keyword evidence="5 27" id="KW-0808">Transferase</keyword>
<feature type="intramembrane region" description="Helical" evidence="27">
    <location>
        <begin position="63"/>
        <end position="83"/>
    </location>
</feature>
<evidence type="ECO:0000256" key="20">
    <source>
        <dbReference type="ARBA" id="ARBA00051210"/>
    </source>
</evidence>
<gene>
    <name evidence="27 29" type="primary">PEMT</name>
    <name evidence="29" type="synonym">pemt</name>
</gene>
<comment type="catalytic activity">
    <reaction evidence="24">
        <text>1,2-di-(9Z-octadecenoyl)-sn-glycero-3-phosphoethanolamine + S-adenosyl-L-methionine = 1,2-di-(9Z-octadecenoyl)-sn-glycero-3-phospho-N-methylethanolamine + S-adenosyl-L-homocysteine + H(+)</text>
        <dbReference type="Rhea" id="RHEA:70619"/>
        <dbReference type="ChEBI" id="CHEBI:15378"/>
        <dbReference type="ChEBI" id="CHEBI:57856"/>
        <dbReference type="ChEBI" id="CHEBI:59789"/>
        <dbReference type="ChEBI" id="CHEBI:74986"/>
        <dbReference type="ChEBI" id="CHEBI:85679"/>
    </reaction>
    <physiologicalReaction direction="left-to-right" evidence="24">
        <dbReference type="Rhea" id="RHEA:70620"/>
    </physiologicalReaction>
</comment>
<evidence type="ECO:0000256" key="2">
    <source>
        <dbReference type="ARBA" id="ARBA00005189"/>
    </source>
</evidence>
<comment type="pathway">
    <text evidence="2">Lipid metabolism.</text>
</comment>
<keyword evidence="14 27" id="KW-1208">Phospholipid metabolism</keyword>
<feature type="transmembrane region" description="Helical" evidence="28">
    <location>
        <begin position="200"/>
        <end position="223"/>
    </location>
</feature>
<evidence type="ECO:0000256" key="21">
    <source>
        <dbReference type="ARBA" id="ARBA00051451"/>
    </source>
</evidence>
<evidence type="ECO:0000256" key="4">
    <source>
        <dbReference type="ARBA" id="ARBA00022603"/>
    </source>
</evidence>
<evidence type="ECO:0000256" key="6">
    <source>
        <dbReference type="ARBA" id="ARBA00022691"/>
    </source>
</evidence>
<keyword evidence="11 27" id="KW-0496">Mitochondrion</keyword>
<keyword evidence="9 27" id="KW-1133">Transmembrane helix</keyword>
<evidence type="ECO:0000256" key="22">
    <source>
        <dbReference type="ARBA" id="ARBA00051455"/>
    </source>
</evidence>
<comment type="subcellular location">
    <subcellularLocation>
        <location evidence="27">Endoplasmic reticulum membrane</location>
        <topology evidence="27">Multi-pass membrane protein</topology>
    </subcellularLocation>
    <subcellularLocation>
        <location evidence="27">Mitochondrion membrane</location>
        <topology evidence="27">Multi-pass membrane protein</topology>
    </subcellularLocation>
    <text evidence="27">Found in endoplasmic reticulum where most PEMT activity is generated and in mitochondria.</text>
</comment>
<feature type="topological domain" description="Lumenal" evidence="27">
    <location>
        <begin position="165"/>
        <end position="207"/>
    </location>
</feature>
<evidence type="ECO:0000256" key="12">
    <source>
        <dbReference type="ARBA" id="ARBA00023136"/>
    </source>
</evidence>
<feature type="topological domain" description="Lumenal" evidence="27">
    <location>
        <begin position="84"/>
        <end position="95"/>
    </location>
</feature>
<comment type="catalytic activity">
    <reaction evidence="15">
        <text>1-hexadecanoyl-2-(4Z,7Z,10Z,13Z,16Z,19Z-docosahexaenoyl)-sn-glycero-3-phospho-N,N-dimethylethanolamine + S-adenosyl-L-methionine = 1-hexadecanoyl-2-(4Z,7Z,10Z,13Z,16Z,19Z-docosahexaenoyl)-sn-glycero-3-phosphocholine + S-adenosyl-L-homocysteine + H(+)</text>
        <dbReference type="Rhea" id="RHEA:70771"/>
        <dbReference type="ChEBI" id="CHEBI:15378"/>
        <dbReference type="ChEBI" id="CHEBI:57856"/>
        <dbReference type="ChEBI" id="CHEBI:59789"/>
        <dbReference type="ChEBI" id="CHEBI:74963"/>
        <dbReference type="ChEBI" id="CHEBI:189862"/>
    </reaction>
    <physiologicalReaction direction="left-to-right" evidence="15">
        <dbReference type="Rhea" id="RHEA:70772"/>
    </physiologicalReaction>
</comment>
<dbReference type="InParanoid" id="A0A671YET9"/>
<dbReference type="GO" id="GO:0032259">
    <property type="term" value="P:methylation"/>
    <property type="evidence" value="ECO:0007669"/>
    <property type="project" value="UniProtKB-KW"/>
</dbReference>
<keyword evidence="8 27" id="KW-0256">Endoplasmic reticulum</keyword>
<dbReference type="Gene3D" id="1.20.120.1630">
    <property type="match status" value="1"/>
</dbReference>
<evidence type="ECO:0000256" key="7">
    <source>
        <dbReference type="ARBA" id="ARBA00022692"/>
    </source>
</evidence>
<comment type="catalytic activity">
    <reaction evidence="17">
        <text>1,2-di-(9Z,12Z-octadecadienoyl)-sn-glycero-3-phosphoethanolamine + S-adenosyl-L-methionine = 1,2-di-(9Z,12Z-octadecadienoyl)-sn-glycero-3-phospho-N-methylethanolamine + S-adenosyl-L-homocysteine + H(+)</text>
        <dbReference type="Rhea" id="RHEA:70739"/>
        <dbReference type="ChEBI" id="CHEBI:15378"/>
        <dbReference type="ChEBI" id="CHEBI:57856"/>
        <dbReference type="ChEBI" id="CHEBI:59789"/>
        <dbReference type="ChEBI" id="CHEBI:172403"/>
        <dbReference type="ChEBI" id="CHEBI:189848"/>
    </reaction>
    <physiologicalReaction direction="left-to-right" evidence="17">
        <dbReference type="Rhea" id="RHEA:70740"/>
    </physiologicalReaction>
</comment>
<feature type="transmembrane region" description="Helical" evidence="28">
    <location>
        <begin position="99"/>
        <end position="118"/>
    </location>
</feature>